<dbReference type="CDD" id="cd00170">
    <property type="entry name" value="SEC14"/>
    <property type="match status" value="1"/>
</dbReference>
<dbReference type="PANTHER" id="PTHR20933">
    <property type="entry name" value="F-BOX ONLY PROTEIN 33"/>
    <property type="match status" value="1"/>
</dbReference>
<evidence type="ECO:0000259" key="2">
    <source>
        <dbReference type="PROSITE" id="PS50191"/>
    </source>
</evidence>
<dbReference type="Gene3D" id="1.20.1280.50">
    <property type="match status" value="1"/>
</dbReference>
<dbReference type="SMART" id="SM00516">
    <property type="entry name" value="SEC14"/>
    <property type="match status" value="1"/>
</dbReference>
<dbReference type="CDD" id="cd22104">
    <property type="entry name" value="F-box_FBXO33"/>
    <property type="match status" value="1"/>
</dbReference>
<protein>
    <submittedName>
        <fullName evidence="3">Protein tyrosine phosphatase, non-receptor type 9</fullName>
    </submittedName>
</protein>
<accession>A0ABX0S3X3</accession>
<reference evidence="3" key="1">
    <citation type="submission" date="2018-05" db="EMBL/GenBank/DDBJ databases">
        <authorList>
            <person name="Pedro S.L.S."/>
            <person name="Freitas R.C."/>
            <person name="Barreto A.S."/>
            <person name="Lima A.O.S."/>
        </authorList>
    </citation>
    <scope>NUCLEOTIDE SEQUENCE</scope>
    <source>
        <strain evidence="3">BP203</strain>
        <tissue evidence="3">Muscle</tissue>
    </source>
</reference>
<sequence length="320" mass="36205">MALCGQAAGAASLPSELIVHIFSFLSASDRLRASASCSHWRECLFYPALWPQLRICLRVSPSEQPRLEFLMRKCGWFVRELRVEFAAENYLSGGGGPGDGGRVDTRTGGEEVEALQLSTRWLEVLRTYLELVLCVLVSIRNNRLSLSPVIHLKVAQYSLVFVCVGGTGRCLQRGAFPARLKKVLIVGAPIWFRVPYSIISLLLKDKVRERIQILKTSEVTQHLPRECLPENLGGYVKIDLATWNFQFLSQMNGHPDPFDEIILFSLPPTLDWDSVHVPGPHAMTIQELMDYVSTRQKRGIYEEYEDIRRENPVGTFHCSM</sequence>
<evidence type="ECO:0000259" key="1">
    <source>
        <dbReference type="PROSITE" id="PS50181"/>
    </source>
</evidence>
<name>A0ABX0S3X3_PONBL</name>
<dbReference type="InterPro" id="IPR001810">
    <property type="entry name" value="F-box_dom"/>
</dbReference>
<feature type="domain" description="CRAL-TRIO" evidence="2">
    <location>
        <begin position="171"/>
        <end position="240"/>
    </location>
</feature>
<dbReference type="Pfam" id="PF12937">
    <property type="entry name" value="F-box-like"/>
    <property type="match status" value="1"/>
</dbReference>
<proteinExistence type="predicted"/>
<feature type="domain" description="F-box" evidence="1">
    <location>
        <begin position="7"/>
        <end position="53"/>
    </location>
</feature>
<dbReference type="Gene3D" id="3.40.525.10">
    <property type="entry name" value="CRAL-TRIO lipid binding domain"/>
    <property type="match status" value="1"/>
</dbReference>
<dbReference type="SUPFAM" id="SSF81383">
    <property type="entry name" value="F-box domain"/>
    <property type="match status" value="1"/>
</dbReference>
<dbReference type="InterPro" id="IPR036865">
    <property type="entry name" value="CRAL-TRIO_dom_sf"/>
</dbReference>
<dbReference type="PANTHER" id="PTHR20933:SF3">
    <property type="entry name" value="F-BOX ONLY PROTEIN 33"/>
    <property type="match status" value="1"/>
</dbReference>
<dbReference type="PROSITE" id="PS50191">
    <property type="entry name" value="CRAL_TRIO"/>
    <property type="match status" value="1"/>
</dbReference>
<dbReference type="SUPFAM" id="SSF52087">
    <property type="entry name" value="CRAL/TRIO domain"/>
    <property type="match status" value="1"/>
</dbReference>
<keyword evidence="4" id="KW-1185">Reference proteome</keyword>
<dbReference type="InterPro" id="IPR036047">
    <property type="entry name" value="F-box-like_dom_sf"/>
</dbReference>
<dbReference type="EMBL" id="PGGH01055752">
    <property type="protein sequence ID" value="NIG58699.1"/>
    <property type="molecule type" value="Genomic_DNA"/>
</dbReference>
<dbReference type="SMART" id="SM00256">
    <property type="entry name" value="FBOX"/>
    <property type="match status" value="1"/>
</dbReference>
<dbReference type="PROSITE" id="PS50181">
    <property type="entry name" value="FBOX"/>
    <property type="match status" value="1"/>
</dbReference>
<evidence type="ECO:0000313" key="3">
    <source>
        <dbReference type="EMBL" id="NIG58699.1"/>
    </source>
</evidence>
<evidence type="ECO:0000313" key="4">
    <source>
        <dbReference type="Proteomes" id="UP001165941"/>
    </source>
</evidence>
<dbReference type="Pfam" id="PF00650">
    <property type="entry name" value="CRAL_TRIO"/>
    <property type="match status" value="1"/>
</dbReference>
<comment type="caution">
    <text evidence="3">The sequence shown here is derived from an EMBL/GenBank/DDBJ whole genome shotgun (WGS) entry which is preliminary data.</text>
</comment>
<organism evidence="3 4">
    <name type="scientific">Pontoporia blainvillei</name>
    <name type="common">Franciscana</name>
    <name type="synonym">Delphinus blainvillei</name>
    <dbReference type="NCBI Taxonomy" id="48723"/>
    <lineage>
        <taxon>Eukaryota</taxon>
        <taxon>Metazoa</taxon>
        <taxon>Chordata</taxon>
        <taxon>Craniata</taxon>
        <taxon>Vertebrata</taxon>
        <taxon>Euteleostomi</taxon>
        <taxon>Mammalia</taxon>
        <taxon>Eutheria</taxon>
        <taxon>Laurasiatheria</taxon>
        <taxon>Artiodactyla</taxon>
        <taxon>Whippomorpha</taxon>
        <taxon>Cetacea</taxon>
        <taxon>Odontoceti</taxon>
        <taxon>Pontoporiidae</taxon>
        <taxon>Pontoporia</taxon>
    </lineage>
</organism>
<dbReference type="InterPro" id="IPR001251">
    <property type="entry name" value="CRAL-TRIO_dom"/>
</dbReference>
<dbReference type="Proteomes" id="UP001165941">
    <property type="component" value="Unassembled WGS sequence"/>
</dbReference>
<gene>
    <name evidence="3" type="ORF">BU61_1691</name>
</gene>